<evidence type="ECO:0000313" key="2">
    <source>
        <dbReference type="Proteomes" id="UP000887013"/>
    </source>
</evidence>
<evidence type="ECO:0000313" key="1">
    <source>
        <dbReference type="EMBL" id="GFT40513.1"/>
    </source>
</evidence>
<gene>
    <name evidence="1" type="ORF">NPIL_215231</name>
</gene>
<dbReference type="Proteomes" id="UP000887013">
    <property type="component" value="Unassembled WGS sequence"/>
</dbReference>
<sequence length="103" mass="11872">MGEKKVPESLEKLPSGLFPPERHIQISSENFADFTFRRIKYGPDKESTFKETIISHEQWAEMIKNCGAVGNTVIDNMFQCTDFLTAYKTFWDGPTEKAFLFGR</sequence>
<keyword evidence="2" id="KW-1185">Reference proteome</keyword>
<protein>
    <submittedName>
        <fullName evidence="1">Uncharacterized protein</fullName>
    </submittedName>
</protein>
<dbReference type="EMBL" id="BMAW01063481">
    <property type="protein sequence ID" value="GFT40513.1"/>
    <property type="molecule type" value="Genomic_DNA"/>
</dbReference>
<proteinExistence type="predicted"/>
<reference evidence="1" key="1">
    <citation type="submission" date="2020-08" db="EMBL/GenBank/DDBJ databases">
        <title>Multicomponent nature underlies the extraordinary mechanical properties of spider dragline silk.</title>
        <authorList>
            <person name="Kono N."/>
            <person name="Nakamura H."/>
            <person name="Mori M."/>
            <person name="Yoshida Y."/>
            <person name="Ohtoshi R."/>
            <person name="Malay A.D."/>
            <person name="Moran D.A.P."/>
            <person name="Tomita M."/>
            <person name="Numata K."/>
            <person name="Arakawa K."/>
        </authorList>
    </citation>
    <scope>NUCLEOTIDE SEQUENCE</scope>
</reference>
<name>A0A8X6TQL9_NEPPI</name>
<organism evidence="1 2">
    <name type="scientific">Nephila pilipes</name>
    <name type="common">Giant wood spider</name>
    <name type="synonym">Nephila maculata</name>
    <dbReference type="NCBI Taxonomy" id="299642"/>
    <lineage>
        <taxon>Eukaryota</taxon>
        <taxon>Metazoa</taxon>
        <taxon>Ecdysozoa</taxon>
        <taxon>Arthropoda</taxon>
        <taxon>Chelicerata</taxon>
        <taxon>Arachnida</taxon>
        <taxon>Araneae</taxon>
        <taxon>Araneomorphae</taxon>
        <taxon>Entelegynae</taxon>
        <taxon>Araneoidea</taxon>
        <taxon>Nephilidae</taxon>
        <taxon>Nephila</taxon>
    </lineage>
</organism>
<dbReference type="AlphaFoldDB" id="A0A8X6TQL9"/>
<accession>A0A8X6TQL9</accession>
<dbReference type="OrthoDB" id="10321802at2759"/>
<comment type="caution">
    <text evidence="1">The sequence shown here is derived from an EMBL/GenBank/DDBJ whole genome shotgun (WGS) entry which is preliminary data.</text>
</comment>